<accession>A0AAV2PQ51</accession>
<dbReference type="Pfam" id="PF00379">
    <property type="entry name" value="Chitin_bind_4"/>
    <property type="match status" value="1"/>
</dbReference>
<organism evidence="4 5">
    <name type="scientific">Meganyctiphanes norvegica</name>
    <name type="common">Northern krill</name>
    <name type="synonym">Thysanopoda norvegica</name>
    <dbReference type="NCBI Taxonomy" id="48144"/>
    <lineage>
        <taxon>Eukaryota</taxon>
        <taxon>Metazoa</taxon>
        <taxon>Ecdysozoa</taxon>
        <taxon>Arthropoda</taxon>
        <taxon>Crustacea</taxon>
        <taxon>Multicrustacea</taxon>
        <taxon>Malacostraca</taxon>
        <taxon>Eumalacostraca</taxon>
        <taxon>Eucarida</taxon>
        <taxon>Euphausiacea</taxon>
        <taxon>Euphausiidae</taxon>
        <taxon>Meganyctiphanes</taxon>
    </lineage>
</organism>
<dbReference type="PANTHER" id="PTHR12236:SF79">
    <property type="entry name" value="CUTICULAR PROTEIN 50CB-RELATED"/>
    <property type="match status" value="1"/>
</dbReference>
<feature type="non-terminal residue" evidence="4">
    <location>
        <position position="1"/>
    </location>
</feature>
<sequence length="201" mass="21755">PLISTIATTTRGGMVFKVAILLGCVAYTLADVSSHSSFNGHGHSSHVPHKGRSSHHKAPVYHAPKHHPAPSYHAPAPSYHAPAPSYHAPAPSYHAPAPSYEKKAHPYDFAYGVKDDYTGNDFGHQETSNGDGSVSGQYHVLLPDGRRQVVTYTADHYNGYQAKVTYEGVAKYPVHQPSYHAPAPSYHAPAPSYHSPSPSYH</sequence>
<dbReference type="InterPro" id="IPR051217">
    <property type="entry name" value="Insect_Cuticle_Struc_Prot"/>
</dbReference>
<evidence type="ECO:0000256" key="2">
    <source>
        <dbReference type="PROSITE-ProRule" id="PRU00497"/>
    </source>
</evidence>
<feature type="region of interest" description="Disordered" evidence="3">
    <location>
        <begin position="37"/>
        <end position="78"/>
    </location>
</feature>
<evidence type="ECO:0000313" key="4">
    <source>
        <dbReference type="EMBL" id="CAL4061390.1"/>
    </source>
</evidence>
<dbReference type="InterPro" id="IPR000618">
    <property type="entry name" value="Insect_cuticle"/>
</dbReference>
<dbReference type="PROSITE" id="PS00233">
    <property type="entry name" value="CHIT_BIND_RR_1"/>
    <property type="match status" value="1"/>
</dbReference>
<proteinExistence type="predicted"/>
<evidence type="ECO:0000256" key="1">
    <source>
        <dbReference type="ARBA" id="ARBA00022460"/>
    </source>
</evidence>
<name>A0AAV2PQ51_MEGNR</name>
<feature type="compositionally biased region" description="Low complexity" evidence="3">
    <location>
        <begin position="69"/>
        <end position="78"/>
    </location>
</feature>
<dbReference type="PANTHER" id="PTHR12236">
    <property type="entry name" value="STRUCTURAL CONTITUENT OF CUTICLE"/>
    <property type="match status" value="1"/>
</dbReference>
<dbReference type="GO" id="GO:0042302">
    <property type="term" value="F:structural constituent of cuticle"/>
    <property type="evidence" value="ECO:0007669"/>
    <property type="project" value="UniProtKB-UniRule"/>
</dbReference>
<feature type="compositionally biased region" description="Basic residues" evidence="3">
    <location>
        <begin position="43"/>
        <end position="68"/>
    </location>
</feature>
<dbReference type="InterPro" id="IPR031311">
    <property type="entry name" value="CHIT_BIND_RR_consensus"/>
</dbReference>
<keyword evidence="1 2" id="KW-0193">Cuticle</keyword>
<protein>
    <recommendedName>
        <fullName evidence="6">Cuticle protein</fullName>
    </recommendedName>
</protein>
<evidence type="ECO:0008006" key="6">
    <source>
        <dbReference type="Google" id="ProtNLM"/>
    </source>
</evidence>
<dbReference type="GO" id="GO:0031012">
    <property type="term" value="C:extracellular matrix"/>
    <property type="evidence" value="ECO:0007669"/>
    <property type="project" value="TreeGrafter"/>
</dbReference>
<comment type="caution">
    <text evidence="4">The sequence shown here is derived from an EMBL/GenBank/DDBJ whole genome shotgun (WGS) entry which is preliminary data.</text>
</comment>
<dbReference type="PROSITE" id="PS51155">
    <property type="entry name" value="CHIT_BIND_RR_2"/>
    <property type="match status" value="1"/>
</dbReference>
<keyword evidence="5" id="KW-1185">Reference proteome</keyword>
<dbReference type="Proteomes" id="UP001497623">
    <property type="component" value="Unassembled WGS sequence"/>
</dbReference>
<dbReference type="GO" id="GO:0005615">
    <property type="term" value="C:extracellular space"/>
    <property type="evidence" value="ECO:0007669"/>
    <property type="project" value="TreeGrafter"/>
</dbReference>
<dbReference type="AlphaFoldDB" id="A0AAV2PQ51"/>
<evidence type="ECO:0000256" key="3">
    <source>
        <dbReference type="SAM" id="MobiDB-lite"/>
    </source>
</evidence>
<dbReference type="EMBL" id="CAXKWB010000620">
    <property type="protein sequence ID" value="CAL4061390.1"/>
    <property type="molecule type" value="Genomic_DNA"/>
</dbReference>
<dbReference type="PRINTS" id="PR00947">
    <property type="entry name" value="CUTICLE"/>
</dbReference>
<gene>
    <name evidence="4" type="ORF">MNOR_LOCUS2140</name>
</gene>
<evidence type="ECO:0000313" key="5">
    <source>
        <dbReference type="Proteomes" id="UP001497623"/>
    </source>
</evidence>
<reference evidence="4 5" key="1">
    <citation type="submission" date="2024-05" db="EMBL/GenBank/DDBJ databases">
        <authorList>
            <person name="Wallberg A."/>
        </authorList>
    </citation>
    <scope>NUCLEOTIDE SEQUENCE [LARGE SCALE GENOMIC DNA]</scope>
</reference>